<organism evidence="2 3">
    <name type="scientific">Symbiodinium necroappetens</name>
    <dbReference type="NCBI Taxonomy" id="1628268"/>
    <lineage>
        <taxon>Eukaryota</taxon>
        <taxon>Sar</taxon>
        <taxon>Alveolata</taxon>
        <taxon>Dinophyceae</taxon>
        <taxon>Suessiales</taxon>
        <taxon>Symbiodiniaceae</taxon>
        <taxon>Symbiodinium</taxon>
    </lineage>
</organism>
<evidence type="ECO:0000313" key="2">
    <source>
        <dbReference type="EMBL" id="CAE7806511.1"/>
    </source>
</evidence>
<sequence length="1099" mass="119035">VADVGGWLVKYGSAGAIDAALDADPCLCHKYIEQGENLIQHKKNNPTMRLGKHSDILQQESVSVQEEKKQGLRKPKRKFMAIEAYEKKFGAADPSKIKMQKIDGESVRGVDVIAEEDIGVYEYIDETVNTVQRTTRLSDPDVVLSTEQNDIIFNATAKHLSVAPKDNASCILLSGGTSSSASASTSATPSAAKDTDGGAPSLDHEDGGSDDDAFQPFAALFGRLKPIASQAAKKVAPAAKATQKAISNPSCKAAAKAGKKRAVHTDASESGRTQPRRPCGEVHDVGVGAGAGASMPSDDQEVIDKYQLRLDELKVLDAASHDEAAFAKWTKEKLASLQELKQQIYVKKKSLKRRKDDSQQLSSALDGLMTDLTNVCDLLKKLSAGTTEGRQLVEMLEGMPDALAGPAIWMRAIRALAFANLKVMEWQSFFSDTYMLCHKHASVDPGFFSLLTSQLLQRLIKAIPCGKAVTADSIATVKAFMDELSAPNNMIKTISSGMDLDEHMGLISDLRTILDFSASPSSVEAAIARAKAHDSHWAAVAFALPQGKKVMDAAAVNAKNKGAAAGVLEKMERAENYLDKSGLCTVEAVFMVGMKDAFNAEHAKALSDALIELGPLKHQKVLKGADREKWCRILEKARGGVGMVIFACVANEILPYLERLRSSIQTTEMLSEPMLEASCALCHLADSCHGEDVLVGKLKDLNEFLKELNRRLCDEQPLVEKDAKTLTTAWASKSASTFACLTECANKLHTQGLDPECKLKECANTLAAEKDKVSRVLEDSLKGHLRDRSLTNVQECMLILRNAVLSAGEVRAESKENFDKKKEAVLLVSTVLGDEGNAIRQGMDMSCMLLGCMMSYDAVTHESDSADQRMTTVMEFLKNCKELSTVNYVSDLKEMNKSFPVSPLSDTDYEAMNDIVKSMLARKDTEFEAIVAYHKEKLDAAYITDADTEIPDLFMSVECYSDIKAEAVTSGFGMDKTKELSAKAAELEQAISAVEKAATDMGMGVVELIDLSRYKCSYRSAIRWLLTGNVLYILMSKVVSRAMKAGSGAGPKAITQMKDCLKTAADHDVELPQGIHACVTVICGDSSAATQAQPSHAVP</sequence>
<feature type="non-terminal residue" evidence="2">
    <location>
        <position position="1099"/>
    </location>
</feature>
<protein>
    <submittedName>
        <fullName evidence="2">Uncharacterized protein</fullName>
    </submittedName>
</protein>
<proteinExistence type="predicted"/>
<feature type="region of interest" description="Disordered" evidence="1">
    <location>
        <begin position="176"/>
        <end position="213"/>
    </location>
</feature>
<reference evidence="2" key="1">
    <citation type="submission" date="2021-02" db="EMBL/GenBank/DDBJ databases">
        <authorList>
            <person name="Dougan E. K."/>
            <person name="Rhodes N."/>
            <person name="Thang M."/>
            <person name="Chan C."/>
        </authorList>
    </citation>
    <scope>NUCLEOTIDE SEQUENCE</scope>
</reference>
<evidence type="ECO:0000256" key="1">
    <source>
        <dbReference type="SAM" id="MobiDB-lite"/>
    </source>
</evidence>
<feature type="region of interest" description="Disordered" evidence="1">
    <location>
        <begin position="241"/>
        <end position="281"/>
    </location>
</feature>
<feature type="compositionally biased region" description="Low complexity" evidence="1">
    <location>
        <begin position="176"/>
        <end position="192"/>
    </location>
</feature>
<name>A0A812Z1X1_9DINO</name>
<gene>
    <name evidence="2" type="ORF">SNEC2469_LOCUS23856</name>
</gene>
<keyword evidence="3" id="KW-1185">Reference proteome</keyword>
<dbReference type="EMBL" id="CAJNJA010045058">
    <property type="protein sequence ID" value="CAE7806511.1"/>
    <property type="molecule type" value="Genomic_DNA"/>
</dbReference>
<comment type="caution">
    <text evidence="2">The sequence shown here is derived from an EMBL/GenBank/DDBJ whole genome shotgun (WGS) entry which is preliminary data.</text>
</comment>
<dbReference type="AlphaFoldDB" id="A0A812Z1X1"/>
<accession>A0A812Z1X1</accession>
<dbReference type="Proteomes" id="UP000601435">
    <property type="component" value="Unassembled WGS sequence"/>
</dbReference>
<dbReference type="OrthoDB" id="424113at2759"/>
<evidence type="ECO:0000313" key="3">
    <source>
        <dbReference type="Proteomes" id="UP000601435"/>
    </source>
</evidence>